<gene>
    <name evidence="1" type="ORF">SAMN04515668_1269</name>
</gene>
<protein>
    <submittedName>
        <fullName evidence="1">Uncharacterized protein</fullName>
    </submittedName>
</protein>
<accession>A0A1I5VBA8</accession>
<dbReference type="EMBL" id="FOXS01000001">
    <property type="protein sequence ID" value="SFQ04818.1"/>
    <property type="molecule type" value="Genomic_DNA"/>
</dbReference>
<sequence length="245" mass="27876">MPTKESRELYLLERFLPELFSDTYILSQPAPPLPDAIVQVSGKKIGIEMTALILDEQSREREAKQDAILNEAQKLFEKQLHLPLHVTVDFSESGNWKNLERKQVAGLLADVVKRCVLAVKDLPESQTEFTIRTEAFVHPCIHSVSIFFLSRLTVPCWTPITTFWVPDAPLEKIQEIINRKSKNVNGYLTGCDEVWLLMLETGSPSSYYDHFEKLQEVAFDSGFARTLIGRISKGELVTLQTKRAL</sequence>
<dbReference type="RefSeq" id="WP_092670065.1">
    <property type="nucleotide sequence ID" value="NZ_FOXS01000001.1"/>
</dbReference>
<dbReference type="AlphaFoldDB" id="A0A1I5VBA8"/>
<evidence type="ECO:0000313" key="1">
    <source>
        <dbReference type="EMBL" id="SFQ04818.1"/>
    </source>
</evidence>
<reference evidence="2" key="1">
    <citation type="submission" date="2016-10" db="EMBL/GenBank/DDBJ databases">
        <authorList>
            <person name="Varghese N."/>
            <person name="Submissions S."/>
        </authorList>
    </citation>
    <scope>NUCLEOTIDE SEQUENCE [LARGE SCALE GENOMIC DNA]</scope>
    <source>
        <strain evidence="2">OR362-8,ATCC BAA-1266,JCM 13504</strain>
    </source>
</reference>
<proteinExistence type="predicted"/>
<keyword evidence="2" id="KW-1185">Reference proteome</keyword>
<organism evidence="1 2">
    <name type="scientific">Hymenobacter arizonensis</name>
    <name type="common">Siccationidurans arizonensis</name>
    <dbReference type="NCBI Taxonomy" id="1227077"/>
    <lineage>
        <taxon>Bacteria</taxon>
        <taxon>Pseudomonadati</taxon>
        <taxon>Bacteroidota</taxon>
        <taxon>Cytophagia</taxon>
        <taxon>Cytophagales</taxon>
        <taxon>Hymenobacteraceae</taxon>
        <taxon>Hymenobacter</taxon>
    </lineage>
</organism>
<evidence type="ECO:0000313" key="2">
    <source>
        <dbReference type="Proteomes" id="UP000199029"/>
    </source>
</evidence>
<name>A0A1I5VBA8_HYMAR</name>
<dbReference type="OrthoDB" id="881095at2"/>
<dbReference type="Proteomes" id="UP000199029">
    <property type="component" value="Unassembled WGS sequence"/>
</dbReference>